<reference evidence="3" key="1">
    <citation type="journal article" date="2020" name="Stud. Mycol.">
        <title>101 Dothideomycetes genomes: a test case for predicting lifestyles and emergence of pathogens.</title>
        <authorList>
            <person name="Haridas S."/>
            <person name="Albert R."/>
            <person name="Binder M."/>
            <person name="Bloem J."/>
            <person name="Labutti K."/>
            <person name="Salamov A."/>
            <person name="Andreopoulos B."/>
            <person name="Baker S."/>
            <person name="Barry K."/>
            <person name="Bills G."/>
            <person name="Bluhm B."/>
            <person name="Cannon C."/>
            <person name="Castanera R."/>
            <person name="Culley D."/>
            <person name="Daum C."/>
            <person name="Ezra D."/>
            <person name="Gonzalez J."/>
            <person name="Henrissat B."/>
            <person name="Kuo A."/>
            <person name="Liang C."/>
            <person name="Lipzen A."/>
            <person name="Lutzoni F."/>
            <person name="Magnuson J."/>
            <person name="Mondo S."/>
            <person name="Nolan M."/>
            <person name="Ohm R."/>
            <person name="Pangilinan J."/>
            <person name="Park H.-J."/>
            <person name="Ramirez L."/>
            <person name="Alfaro M."/>
            <person name="Sun H."/>
            <person name="Tritt A."/>
            <person name="Yoshinaga Y."/>
            <person name="Zwiers L.-H."/>
            <person name="Turgeon B."/>
            <person name="Goodwin S."/>
            <person name="Spatafora J."/>
            <person name="Crous P."/>
            <person name="Grigoriev I."/>
        </authorList>
    </citation>
    <scope>NUCLEOTIDE SEQUENCE</scope>
    <source>
        <strain evidence="3">CBS 113818</strain>
    </source>
</reference>
<feature type="compositionally biased region" description="Polar residues" evidence="1">
    <location>
        <begin position="540"/>
        <end position="552"/>
    </location>
</feature>
<dbReference type="Proteomes" id="UP000799424">
    <property type="component" value="Unassembled WGS sequence"/>
</dbReference>
<feature type="compositionally biased region" description="Polar residues" evidence="1">
    <location>
        <begin position="298"/>
        <end position="307"/>
    </location>
</feature>
<name>A0A6A7AJ31_9PLEO</name>
<dbReference type="InterPro" id="IPR015940">
    <property type="entry name" value="UBA"/>
</dbReference>
<feature type="region of interest" description="Disordered" evidence="1">
    <location>
        <begin position="637"/>
        <end position="692"/>
    </location>
</feature>
<dbReference type="InterPro" id="IPR009060">
    <property type="entry name" value="UBA-like_sf"/>
</dbReference>
<feature type="compositionally biased region" description="Low complexity" evidence="1">
    <location>
        <begin position="665"/>
        <end position="677"/>
    </location>
</feature>
<dbReference type="AlphaFoldDB" id="A0A6A7AJ31"/>
<feature type="domain" description="UBA" evidence="2">
    <location>
        <begin position="401"/>
        <end position="440"/>
    </location>
</feature>
<dbReference type="SUPFAM" id="SSF46934">
    <property type="entry name" value="UBA-like"/>
    <property type="match status" value="1"/>
</dbReference>
<sequence length="711" mass="77654">MRVIQDSDDEFEEDIEVVPLPPKPLDASTAQHERANDASSGTGSTESLKRAFAEVHRALLQSPSVPSGAPQRTEPQSSVSLPEHTSKRRKTSVDVSPRNSPFLGSTNRERVTYSKRPKTFLNSSYMNVSNHESAVPATQDDPGPTNDMNWPMEGTMQDEYVHHDPMALFPEPSSTIPNATFTQQRVLETVTGPVFLGVESGSDAPRYEPPDASVPWSEIMKFSPAATAEQSDLGNQALGQEAADAVPQTSHQIQRTSSQRSRRGSSVRLRGSPLRNEVYATNIDPRDAVPPPHDTHSSQDLGLPSSNSKKHRRETQEPQKSSQQQKSKLSSVPSSEDDLATIGLPTEQYIPRPSRSRSLKIDTQESVDYSVIPEKVAKASKRRKTTTAASTRSSNATDLLKTPQKIRQICDMGFTPISTERALKQSSGDVAQTVDWLINNGMGEDELAHKTPKREPASKDIKKNRPLTVEEVSLKARPWEEQTSTIDKTDITKALDVTKKSLAKPNPNVDEATVPSDTVILPDRAQIKSPKVQVVIPSKSPLSKSVQQQDPPTTSSKKAKRRKTTSDAPEPESTLEPLVVHHVPVEKKKRRGRPKKIANSALLANTVQEVSYEKLQEPGKEADEVLQTGQPTATVLNSHEGEPGVSMLAAPSEQPTATNTLTKDPPSTSSRTPEPSTKIAAGSPASKGKVSYRVGLSKRARIAPLLRTLKK</sequence>
<feature type="region of interest" description="Disordered" evidence="1">
    <location>
        <begin position="1"/>
        <end position="117"/>
    </location>
</feature>
<dbReference type="SMART" id="SM00165">
    <property type="entry name" value="UBA"/>
    <property type="match status" value="1"/>
</dbReference>
<accession>A0A6A7AJ31</accession>
<dbReference type="Gene3D" id="1.10.8.10">
    <property type="entry name" value="DNA helicase RuvA subunit, C-terminal domain"/>
    <property type="match status" value="1"/>
</dbReference>
<feature type="compositionally biased region" description="Low complexity" evidence="1">
    <location>
        <begin position="248"/>
        <end position="259"/>
    </location>
</feature>
<feature type="compositionally biased region" description="Polar residues" evidence="1">
    <location>
        <begin position="93"/>
        <end position="106"/>
    </location>
</feature>
<evidence type="ECO:0000259" key="2">
    <source>
        <dbReference type="PROSITE" id="PS50030"/>
    </source>
</evidence>
<dbReference type="CDD" id="cd14308">
    <property type="entry name" value="UBA_Mud1_like"/>
    <property type="match status" value="1"/>
</dbReference>
<dbReference type="EMBL" id="MU006216">
    <property type="protein sequence ID" value="KAF2833301.1"/>
    <property type="molecule type" value="Genomic_DNA"/>
</dbReference>
<evidence type="ECO:0000313" key="4">
    <source>
        <dbReference type="Proteomes" id="UP000799424"/>
    </source>
</evidence>
<feature type="compositionally biased region" description="Basic and acidic residues" evidence="1">
    <location>
        <begin position="47"/>
        <end position="57"/>
    </location>
</feature>
<evidence type="ECO:0000313" key="3">
    <source>
        <dbReference type="EMBL" id="KAF2833301.1"/>
    </source>
</evidence>
<protein>
    <recommendedName>
        <fullName evidence="2">UBA domain-containing protein</fullName>
    </recommendedName>
</protein>
<feature type="compositionally biased region" description="Low complexity" evidence="1">
    <location>
        <begin position="318"/>
        <end position="334"/>
    </location>
</feature>
<feature type="compositionally biased region" description="Polar residues" evidence="1">
    <location>
        <begin position="37"/>
        <end position="46"/>
    </location>
</feature>
<feature type="region of interest" description="Disordered" evidence="1">
    <location>
        <begin position="502"/>
        <end position="597"/>
    </location>
</feature>
<organism evidence="3 4">
    <name type="scientific">Ophiobolus disseminans</name>
    <dbReference type="NCBI Taxonomy" id="1469910"/>
    <lineage>
        <taxon>Eukaryota</taxon>
        <taxon>Fungi</taxon>
        <taxon>Dikarya</taxon>
        <taxon>Ascomycota</taxon>
        <taxon>Pezizomycotina</taxon>
        <taxon>Dothideomycetes</taxon>
        <taxon>Pleosporomycetidae</taxon>
        <taxon>Pleosporales</taxon>
        <taxon>Pleosporineae</taxon>
        <taxon>Phaeosphaeriaceae</taxon>
        <taxon>Ophiobolus</taxon>
    </lineage>
</organism>
<proteinExistence type="predicted"/>
<feature type="compositionally biased region" description="Acidic residues" evidence="1">
    <location>
        <begin position="1"/>
        <end position="16"/>
    </location>
</feature>
<feature type="region of interest" description="Disordered" evidence="1">
    <location>
        <begin position="240"/>
        <end position="361"/>
    </location>
</feature>
<evidence type="ECO:0000256" key="1">
    <source>
        <dbReference type="SAM" id="MobiDB-lite"/>
    </source>
</evidence>
<feature type="compositionally biased region" description="Polar residues" evidence="1">
    <location>
        <begin position="653"/>
        <end position="662"/>
    </location>
</feature>
<keyword evidence="4" id="KW-1185">Reference proteome</keyword>
<dbReference type="OrthoDB" id="5404794at2759"/>
<gene>
    <name evidence="3" type="ORF">CC86DRAFT_451044</name>
</gene>
<feature type="region of interest" description="Disordered" evidence="1">
    <location>
        <begin position="379"/>
        <end position="398"/>
    </location>
</feature>
<dbReference type="Pfam" id="PF00627">
    <property type="entry name" value="UBA"/>
    <property type="match status" value="1"/>
</dbReference>
<feature type="compositionally biased region" description="Basic residues" evidence="1">
    <location>
        <begin position="587"/>
        <end position="596"/>
    </location>
</feature>
<dbReference type="PROSITE" id="PS50030">
    <property type="entry name" value="UBA"/>
    <property type="match status" value="1"/>
</dbReference>
<feature type="compositionally biased region" description="Low complexity" evidence="1">
    <location>
        <begin position="266"/>
        <end position="275"/>
    </location>
</feature>